<accession>A0A926Y1D3</accession>
<dbReference type="GO" id="GO:0008270">
    <property type="term" value="F:zinc ion binding"/>
    <property type="evidence" value="ECO:0007669"/>
    <property type="project" value="InterPro"/>
</dbReference>
<dbReference type="Pfam" id="PF01844">
    <property type="entry name" value="HNH"/>
    <property type="match status" value="1"/>
</dbReference>
<sequence>MPYKNNPERPWMKKAPARKYHWGETKNGVAKNFYRNAPWRKLRKAKLEKDPICEHCYQQGKVTPATVVDHTKPVRLGGEPLDIDNTTSLCVSCHNRKSASSSERYTPTPKSGREG</sequence>
<dbReference type="GO" id="GO:0016787">
    <property type="term" value="F:hydrolase activity"/>
    <property type="evidence" value="ECO:0007669"/>
    <property type="project" value="UniProtKB-KW"/>
</dbReference>
<dbReference type="Proteomes" id="UP000598820">
    <property type="component" value="Unassembled WGS sequence"/>
</dbReference>
<dbReference type="CDD" id="cd00085">
    <property type="entry name" value="HNHc"/>
    <property type="match status" value="1"/>
</dbReference>
<evidence type="ECO:0000256" key="5">
    <source>
        <dbReference type="SAM" id="MobiDB-lite"/>
    </source>
</evidence>
<dbReference type="Gene3D" id="1.10.30.50">
    <property type="match status" value="1"/>
</dbReference>
<dbReference type="PANTHER" id="PTHR41286">
    <property type="entry name" value="HNH NUCLEASE YAJD-RELATED"/>
    <property type="match status" value="1"/>
</dbReference>
<evidence type="ECO:0000256" key="2">
    <source>
        <dbReference type="ARBA" id="ARBA00022801"/>
    </source>
</evidence>
<dbReference type="GO" id="GO:0004519">
    <property type="term" value="F:endonuclease activity"/>
    <property type="evidence" value="ECO:0007669"/>
    <property type="project" value="UniProtKB-KW"/>
</dbReference>
<evidence type="ECO:0000313" key="7">
    <source>
        <dbReference type="EMBL" id="MBD2704176.1"/>
    </source>
</evidence>
<organism evidence="7 8">
    <name type="scientific">Spirosoma profusum</name>
    <dbReference type="NCBI Taxonomy" id="2771354"/>
    <lineage>
        <taxon>Bacteria</taxon>
        <taxon>Pseudomonadati</taxon>
        <taxon>Bacteroidota</taxon>
        <taxon>Cytophagia</taxon>
        <taxon>Cytophagales</taxon>
        <taxon>Cytophagaceae</taxon>
        <taxon>Spirosoma</taxon>
    </lineage>
</organism>
<comment type="caution">
    <text evidence="7">The sequence shown here is derived from an EMBL/GenBank/DDBJ whole genome shotgun (WGS) entry which is preliminary data.</text>
</comment>
<evidence type="ECO:0000313" key="8">
    <source>
        <dbReference type="Proteomes" id="UP000598820"/>
    </source>
</evidence>
<evidence type="ECO:0000256" key="3">
    <source>
        <dbReference type="ARBA" id="ARBA00038412"/>
    </source>
</evidence>
<keyword evidence="7" id="KW-0255">Endonuclease</keyword>
<keyword evidence="1" id="KW-0540">Nuclease</keyword>
<evidence type="ECO:0000259" key="6">
    <source>
        <dbReference type="SMART" id="SM00507"/>
    </source>
</evidence>
<dbReference type="RefSeq" id="WP_190890530.1">
    <property type="nucleotide sequence ID" value="NZ_JACWZY010000028.1"/>
</dbReference>
<dbReference type="SMART" id="SM00507">
    <property type="entry name" value="HNHc"/>
    <property type="match status" value="1"/>
</dbReference>
<dbReference type="AlphaFoldDB" id="A0A926Y1D3"/>
<comment type="similarity">
    <text evidence="3">Belongs to the HNH nuclease family.</text>
</comment>
<dbReference type="PANTHER" id="PTHR41286:SF1">
    <property type="entry name" value="HNH NUCLEASE YAJD-RELATED"/>
    <property type="match status" value="1"/>
</dbReference>
<evidence type="ECO:0000256" key="4">
    <source>
        <dbReference type="ARBA" id="ARBA00040194"/>
    </source>
</evidence>
<proteinExistence type="inferred from homology"/>
<dbReference type="GO" id="GO:0005829">
    <property type="term" value="C:cytosol"/>
    <property type="evidence" value="ECO:0007669"/>
    <property type="project" value="TreeGrafter"/>
</dbReference>
<keyword evidence="2" id="KW-0378">Hydrolase</keyword>
<name>A0A926Y1D3_9BACT</name>
<dbReference type="InterPro" id="IPR003615">
    <property type="entry name" value="HNH_nuc"/>
</dbReference>
<dbReference type="EMBL" id="JACWZY010000028">
    <property type="protein sequence ID" value="MBD2704176.1"/>
    <property type="molecule type" value="Genomic_DNA"/>
</dbReference>
<reference evidence="7" key="1">
    <citation type="submission" date="2020-09" db="EMBL/GenBank/DDBJ databases">
        <authorList>
            <person name="Kim M.K."/>
        </authorList>
    </citation>
    <scope>NUCLEOTIDE SEQUENCE</scope>
    <source>
        <strain evidence="7">BT702</strain>
    </source>
</reference>
<feature type="compositionally biased region" description="Polar residues" evidence="5">
    <location>
        <begin position="98"/>
        <end position="109"/>
    </location>
</feature>
<gene>
    <name evidence="7" type="ORF">IC229_26265</name>
</gene>
<feature type="region of interest" description="Disordered" evidence="5">
    <location>
        <begin position="94"/>
        <end position="115"/>
    </location>
</feature>
<feature type="domain" description="HNH nuclease" evidence="6">
    <location>
        <begin position="41"/>
        <end position="95"/>
    </location>
</feature>
<evidence type="ECO:0000256" key="1">
    <source>
        <dbReference type="ARBA" id="ARBA00022722"/>
    </source>
</evidence>
<keyword evidence="8" id="KW-1185">Reference proteome</keyword>
<protein>
    <recommendedName>
        <fullName evidence="4">Putative HNH nuclease YajD</fullName>
    </recommendedName>
</protein>
<dbReference type="GO" id="GO:0003676">
    <property type="term" value="F:nucleic acid binding"/>
    <property type="evidence" value="ECO:0007669"/>
    <property type="project" value="InterPro"/>
</dbReference>
<dbReference type="InterPro" id="IPR002711">
    <property type="entry name" value="HNH"/>
</dbReference>